<evidence type="ECO:0000256" key="2">
    <source>
        <dbReference type="PROSITE-ProRule" id="PRU00059"/>
    </source>
</evidence>
<dbReference type="CDD" id="cd00041">
    <property type="entry name" value="CUB"/>
    <property type="match status" value="1"/>
</dbReference>
<dbReference type="PANTHER" id="PTHR24252:SF7">
    <property type="entry name" value="HYALIN"/>
    <property type="match status" value="1"/>
</dbReference>
<dbReference type="PANTHER" id="PTHR24252">
    <property type="entry name" value="ACROSIN-RELATED"/>
    <property type="match status" value="1"/>
</dbReference>
<protein>
    <recommendedName>
        <fullName evidence="7">Venom serine protease-like</fullName>
    </recommendedName>
</protein>
<dbReference type="InterPro" id="IPR001314">
    <property type="entry name" value="Peptidase_S1A"/>
</dbReference>
<dbReference type="PROSITE" id="PS01180">
    <property type="entry name" value="CUB"/>
    <property type="match status" value="1"/>
</dbReference>
<reference evidence="5" key="1">
    <citation type="submission" date="2025-05" db="UniProtKB">
        <authorList>
            <consortium name="EnsemblMetazoa"/>
        </authorList>
    </citation>
    <scope>IDENTIFICATION</scope>
</reference>
<dbReference type="GeneID" id="126883336"/>
<dbReference type="InterPro" id="IPR035914">
    <property type="entry name" value="Sperma_CUB_dom_sf"/>
</dbReference>
<dbReference type="SUPFAM" id="SSF50494">
    <property type="entry name" value="Trypsin-like serine proteases"/>
    <property type="match status" value="1"/>
</dbReference>
<dbReference type="Proteomes" id="UP001652700">
    <property type="component" value="Unplaced"/>
</dbReference>
<name>A0ABM5K3G7_DIAVI</name>
<comment type="caution">
    <text evidence="2">Lacks conserved residue(s) required for the propagation of feature annotation.</text>
</comment>
<dbReference type="InterPro" id="IPR043504">
    <property type="entry name" value="Peptidase_S1_PA_chymotrypsin"/>
</dbReference>
<dbReference type="Pfam" id="PF00431">
    <property type="entry name" value="CUB"/>
    <property type="match status" value="1"/>
</dbReference>
<feature type="domain" description="Peptidase S1" evidence="4">
    <location>
        <begin position="177"/>
        <end position="412"/>
    </location>
</feature>
<dbReference type="PROSITE" id="PS50240">
    <property type="entry name" value="TRYPSIN_DOM"/>
    <property type="match status" value="1"/>
</dbReference>
<organism evidence="5 6">
    <name type="scientific">Diabrotica virgifera virgifera</name>
    <name type="common">western corn rootworm</name>
    <dbReference type="NCBI Taxonomy" id="50390"/>
    <lineage>
        <taxon>Eukaryota</taxon>
        <taxon>Metazoa</taxon>
        <taxon>Ecdysozoa</taxon>
        <taxon>Arthropoda</taxon>
        <taxon>Hexapoda</taxon>
        <taxon>Insecta</taxon>
        <taxon>Pterygota</taxon>
        <taxon>Neoptera</taxon>
        <taxon>Endopterygota</taxon>
        <taxon>Coleoptera</taxon>
        <taxon>Polyphaga</taxon>
        <taxon>Cucujiformia</taxon>
        <taxon>Chrysomeloidea</taxon>
        <taxon>Chrysomelidae</taxon>
        <taxon>Galerucinae</taxon>
        <taxon>Diabroticina</taxon>
        <taxon>Diabroticites</taxon>
        <taxon>Diabrotica</taxon>
    </lineage>
</organism>
<dbReference type="RefSeq" id="XP_050504730.1">
    <property type="nucleotide sequence ID" value="XM_050648773.1"/>
</dbReference>
<dbReference type="InterPro" id="IPR009003">
    <property type="entry name" value="Peptidase_S1_PA"/>
</dbReference>
<dbReference type="Gene3D" id="2.40.10.10">
    <property type="entry name" value="Trypsin-like serine proteases"/>
    <property type="match status" value="2"/>
</dbReference>
<accession>A0ABM5K3G7</accession>
<dbReference type="InterPro" id="IPR001254">
    <property type="entry name" value="Trypsin_dom"/>
</dbReference>
<dbReference type="PROSITE" id="PS00134">
    <property type="entry name" value="TRYPSIN_HIS"/>
    <property type="match status" value="1"/>
</dbReference>
<dbReference type="SMART" id="SM00020">
    <property type="entry name" value="Tryp_SPc"/>
    <property type="match status" value="1"/>
</dbReference>
<dbReference type="SUPFAM" id="SSF49854">
    <property type="entry name" value="Spermadhesin, CUB domain"/>
    <property type="match status" value="1"/>
</dbReference>
<sequence>MACGNNVEGLKTPTGTANTLIPIFMNILSITWAVNPKCNYYKNLDVGQKFPVYNQQYPNNYSAGYNCNWQVQSPIGSKIIISCENINLPSTVECSGDKLKISPTGDTSFRDSRNYCGSGKISLVAQANRVAIEIAAQVFSRGGRFICTLTAVKDNKPEPEPPSLTNCDCGWKRGTKIVGGENTLVNEYPSMAGLVDVENQEIICGGSIISNRYILTAAHCMRNIPFRTMAILVGDWNITTGMDTNAAALYRTENYWEHPNFDIATGQNDVAIIRTLQPMAFSLLVGPVCLPFLYSDKTFERENVTILGWGQVIFNGPSSDVLQKVQVGVIPNSRCQGSFRNSSVFNSQICTLTAGKDSCQMDSGGPLLWLDPSTLRLQLVGVVSLGYGCATNRPSINSRVTSFLEWIVTVASDTNYCIK</sequence>
<feature type="domain" description="CUB" evidence="3">
    <location>
        <begin position="38"/>
        <end position="152"/>
    </location>
</feature>
<proteinExistence type="predicted"/>
<keyword evidence="6" id="KW-1185">Reference proteome</keyword>
<evidence type="ECO:0000256" key="1">
    <source>
        <dbReference type="ARBA" id="ARBA00023157"/>
    </source>
</evidence>
<dbReference type="InterPro" id="IPR000859">
    <property type="entry name" value="CUB_dom"/>
</dbReference>
<dbReference type="InterPro" id="IPR018114">
    <property type="entry name" value="TRYPSIN_HIS"/>
</dbReference>
<dbReference type="Gene3D" id="2.60.120.290">
    <property type="entry name" value="Spermadhesin, CUB domain"/>
    <property type="match status" value="1"/>
</dbReference>
<dbReference type="EnsemblMetazoa" id="XM_050648773.1">
    <property type="protein sequence ID" value="XP_050504730.1"/>
    <property type="gene ID" value="LOC126883336"/>
</dbReference>
<dbReference type="PRINTS" id="PR00722">
    <property type="entry name" value="CHYMOTRYPSIN"/>
</dbReference>
<evidence type="ECO:0008006" key="7">
    <source>
        <dbReference type="Google" id="ProtNLM"/>
    </source>
</evidence>
<dbReference type="Pfam" id="PF00089">
    <property type="entry name" value="Trypsin"/>
    <property type="match status" value="1"/>
</dbReference>
<keyword evidence="1" id="KW-1015">Disulfide bond</keyword>
<evidence type="ECO:0000259" key="4">
    <source>
        <dbReference type="PROSITE" id="PS50240"/>
    </source>
</evidence>
<evidence type="ECO:0000313" key="6">
    <source>
        <dbReference type="Proteomes" id="UP001652700"/>
    </source>
</evidence>
<evidence type="ECO:0000313" key="5">
    <source>
        <dbReference type="EnsemblMetazoa" id="XP_050504730.1"/>
    </source>
</evidence>
<dbReference type="CDD" id="cd00190">
    <property type="entry name" value="Tryp_SPc"/>
    <property type="match status" value="1"/>
</dbReference>
<evidence type="ECO:0000259" key="3">
    <source>
        <dbReference type="PROSITE" id="PS01180"/>
    </source>
</evidence>